<name>A0ABU2AHZ9_9ACTN</name>
<keyword evidence="3" id="KW-0449">Lipoprotein</keyword>
<feature type="chain" id="PRO_5045212972" evidence="2">
    <location>
        <begin position="23"/>
        <end position="173"/>
    </location>
</feature>
<dbReference type="Proteomes" id="UP001183604">
    <property type="component" value="Unassembled WGS sequence"/>
</dbReference>
<dbReference type="EMBL" id="JAVDYD010000001">
    <property type="protein sequence ID" value="MDR7336840.1"/>
    <property type="molecule type" value="Genomic_DNA"/>
</dbReference>
<keyword evidence="4" id="KW-1185">Reference proteome</keyword>
<evidence type="ECO:0000313" key="3">
    <source>
        <dbReference type="EMBL" id="MDR7336840.1"/>
    </source>
</evidence>
<feature type="compositionally biased region" description="Low complexity" evidence="1">
    <location>
        <begin position="27"/>
        <end position="40"/>
    </location>
</feature>
<gene>
    <name evidence="3" type="ORF">J2S69_000559</name>
</gene>
<comment type="caution">
    <text evidence="3">The sequence shown here is derived from an EMBL/GenBank/DDBJ whole genome shotgun (WGS) entry which is preliminary data.</text>
</comment>
<evidence type="ECO:0000313" key="4">
    <source>
        <dbReference type="Proteomes" id="UP001183604"/>
    </source>
</evidence>
<proteinExistence type="predicted"/>
<feature type="signal peptide" evidence="2">
    <location>
        <begin position="1"/>
        <end position="22"/>
    </location>
</feature>
<reference evidence="3 4" key="1">
    <citation type="submission" date="2023-07" db="EMBL/GenBank/DDBJ databases">
        <title>Sequencing the genomes of 1000 actinobacteria strains.</title>
        <authorList>
            <person name="Klenk H.-P."/>
        </authorList>
    </citation>
    <scope>NUCLEOTIDE SEQUENCE [LARGE SCALE GENOMIC DNA]</scope>
    <source>
        <strain evidence="3 4">DSM 44724</strain>
    </source>
</reference>
<protein>
    <submittedName>
        <fullName evidence="3">Small lipoprotein YifL</fullName>
    </submittedName>
</protein>
<evidence type="ECO:0000256" key="2">
    <source>
        <dbReference type="SAM" id="SignalP"/>
    </source>
</evidence>
<organism evidence="3 4">
    <name type="scientific">Glycomyces lechevalierae</name>
    <dbReference type="NCBI Taxonomy" id="256034"/>
    <lineage>
        <taxon>Bacteria</taxon>
        <taxon>Bacillati</taxon>
        <taxon>Actinomycetota</taxon>
        <taxon>Actinomycetes</taxon>
        <taxon>Glycomycetales</taxon>
        <taxon>Glycomycetaceae</taxon>
        <taxon>Glycomyces</taxon>
    </lineage>
</organism>
<feature type="region of interest" description="Disordered" evidence="1">
    <location>
        <begin position="21"/>
        <end position="53"/>
    </location>
</feature>
<sequence>MRRSLTVLAAVFLLAACGNDPADPEPSESVTSAEATTAEATTEEPEAAELTVGGTTVLSTETDKATYTYDVTGIRAEAIDGVDHVLAEVTITVTAGELDFISGWSPAITPVLVAGGVVYEQSAYATPDMFDGSITGETAGTVGFEAPPEAADAGVFRLELFALDGTTTHEWTY</sequence>
<dbReference type="PROSITE" id="PS51257">
    <property type="entry name" value="PROKAR_LIPOPROTEIN"/>
    <property type="match status" value="1"/>
</dbReference>
<keyword evidence="2" id="KW-0732">Signal</keyword>
<dbReference type="RefSeq" id="WP_310283843.1">
    <property type="nucleotide sequence ID" value="NZ_BAAAOM010000002.1"/>
</dbReference>
<evidence type="ECO:0000256" key="1">
    <source>
        <dbReference type="SAM" id="MobiDB-lite"/>
    </source>
</evidence>
<accession>A0ABU2AHZ9</accession>